<dbReference type="UniPathway" id="UPA00214"/>
<dbReference type="Proteomes" id="UP000628775">
    <property type="component" value="Unassembled WGS sequence"/>
</dbReference>
<evidence type="ECO:0000256" key="8">
    <source>
        <dbReference type="ARBA" id="ARBA00023144"/>
    </source>
</evidence>
<dbReference type="CDD" id="cd05247">
    <property type="entry name" value="UDP_G4E_1_SDR_e"/>
    <property type="match status" value="1"/>
</dbReference>
<dbReference type="GO" id="GO:0033499">
    <property type="term" value="P:galactose catabolic process via UDP-galactose, Leloir pathway"/>
    <property type="evidence" value="ECO:0007669"/>
    <property type="project" value="TreeGrafter"/>
</dbReference>
<proteinExistence type="inferred from homology"/>
<dbReference type="AlphaFoldDB" id="A0A8J2YIY7"/>
<reference evidence="13" key="2">
    <citation type="submission" date="2020-09" db="EMBL/GenBank/DDBJ databases">
        <authorList>
            <person name="Sun Q."/>
            <person name="Zhou Y."/>
        </authorList>
    </citation>
    <scope>NUCLEOTIDE SEQUENCE</scope>
    <source>
        <strain evidence="13">CGMCC 1.15371</strain>
    </source>
</reference>
<evidence type="ECO:0000256" key="10">
    <source>
        <dbReference type="ARBA" id="ARBA00023277"/>
    </source>
</evidence>
<keyword evidence="8" id="KW-0299">Galactose metabolism</keyword>
<dbReference type="GO" id="GO:0003978">
    <property type="term" value="F:UDP-glucose 4-epimerase activity"/>
    <property type="evidence" value="ECO:0007669"/>
    <property type="project" value="UniProtKB-UniRule"/>
</dbReference>
<evidence type="ECO:0000313" key="14">
    <source>
        <dbReference type="Proteomes" id="UP000628775"/>
    </source>
</evidence>
<accession>A0A8J2YIY7</accession>
<keyword evidence="10 11" id="KW-0119">Carbohydrate metabolism</keyword>
<reference evidence="13" key="1">
    <citation type="journal article" date="2014" name="Int. J. Syst. Evol. Microbiol.">
        <title>Complete genome sequence of Corynebacterium casei LMG S-19264T (=DSM 44701T), isolated from a smear-ripened cheese.</title>
        <authorList>
            <consortium name="US DOE Joint Genome Institute (JGI-PGF)"/>
            <person name="Walter F."/>
            <person name="Albersmeier A."/>
            <person name="Kalinowski J."/>
            <person name="Ruckert C."/>
        </authorList>
    </citation>
    <scope>NUCLEOTIDE SEQUENCE</scope>
    <source>
        <strain evidence="13">CGMCC 1.15371</strain>
    </source>
</reference>
<dbReference type="EMBL" id="BMIR01000011">
    <property type="protein sequence ID" value="GGE45450.1"/>
    <property type="molecule type" value="Genomic_DNA"/>
</dbReference>
<evidence type="ECO:0000256" key="9">
    <source>
        <dbReference type="ARBA" id="ARBA00023235"/>
    </source>
</evidence>
<evidence type="ECO:0000256" key="4">
    <source>
        <dbReference type="ARBA" id="ARBA00007637"/>
    </source>
</evidence>
<evidence type="ECO:0000256" key="2">
    <source>
        <dbReference type="ARBA" id="ARBA00001911"/>
    </source>
</evidence>
<dbReference type="Pfam" id="PF01370">
    <property type="entry name" value="Epimerase"/>
    <property type="match status" value="1"/>
</dbReference>
<dbReference type="PANTHER" id="PTHR43725:SF53">
    <property type="entry name" value="UDP-ARABINOSE 4-EPIMERASE 1"/>
    <property type="match status" value="1"/>
</dbReference>
<dbReference type="Gene3D" id="3.90.25.10">
    <property type="entry name" value="UDP-galactose 4-epimerase, domain 1"/>
    <property type="match status" value="1"/>
</dbReference>
<evidence type="ECO:0000256" key="6">
    <source>
        <dbReference type="ARBA" id="ARBA00018569"/>
    </source>
</evidence>
<organism evidence="13 14">
    <name type="scientific">Pullulanibacillus camelliae</name>
    <dbReference type="NCBI Taxonomy" id="1707096"/>
    <lineage>
        <taxon>Bacteria</taxon>
        <taxon>Bacillati</taxon>
        <taxon>Bacillota</taxon>
        <taxon>Bacilli</taxon>
        <taxon>Bacillales</taxon>
        <taxon>Sporolactobacillaceae</taxon>
        <taxon>Pullulanibacillus</taxon>
    </lineage>
</organism>
<dbReference type="NCBIfam" id="TIGR01179">
    <property type="entry name" value="galE"/>
    <property type="match status" value="1"/>
</dbReference>
<dbReference type="EC" id="5.1.3.2" evidence="5 11"/>
<dbReference type="InterPro" id="IPR001509">
    <property type="entry name" value="Epimerase_deHydtase"/>
</dbReference>
<comment type="cofactor">
    <cofactor evidence="2 11">
        <name>NAD(+)</name>
        <dbReference type="ChEBI" id="CHEBI:57540"/>
    </cofactor>
</comment>
<evidence type="ECO:0000259" key="12">
    <source>
        <dbReference type="Pfam" id="PF01370"/>
    </source>
</evidence>
<dbReference type="RefSeq" id="WP_188694516.1">
    <property type="nucleotide sequence ID" value="NZ_BMIR01000011.1"/>
</dbReference>
<feature type="domain" description="NAD-dependent epimerase/dehydratase" evidence="12">
    <location>
        <begin position="3"/>
        <end position="251"/>
    </location>
</feature>
<gene>
    <name evidence="13" type="ORF">GCM10011391_25340</name>
</gene>
<dbReference type="InterPro" id="IPR005886">
    <property type="entry name" value="UDP_G4E"/>
</dbReference>
<dbReference type="InterPro" id="IPR036291">
    <property type="entry name" value="NAD(P)-bd_dom_sf"/>
</dbReference>
<comment type="subunit">
    <text evidence="11">Homodimer.</text>
</comment>
<dbReference type="PANTHER" id="PTHR43725">
    <property type="entry name" value="UDP-GLUCOSE 4-EPIMERASE"/>
    <property type="match status" value="1"/>
</dbReference>
<evidence type="ECO:0000256" key="11">
    <source>
        <dbReference type="RuleBase" id="RU366046"/>
    </source>
</evidence>
<comment type="caution">
    <text evidence="13">The sequence shown here is derived from an EMBL/GenBank/DDBJ whole genome shotgun (WGS) entry which is preliminary data.</text>
</comment>
<comment type="similarity">
    <text evidence="4 11">Belongs to the NAD(P)-dependent epimerase/dehydratase family.</text>
</comment>
<name>A0A8J2YIY7_9BACL</name>
<keyword evidence="7 11" id="KW-0520">NAD</keyword>
<evidence type="ECO:0000256" key="3">
    <source>
        <dbReference type="ARBA" id="ARBA00004947"/>
    </source>
</evidence>
<keyword evidence="14" id="KW-1185">Reference proteome</keyword>
<keyword evidence="9 11" id="KW-0413">Isomerase</keyword>
<sequence length="329" mass="36253">MTVLVTGGAGYIGSHTVLYLKQKGLDVVVYDNLLTGHRGAVQGVPLIEGDLHDEEQLKSVFDSYSIDAVVHFAASSLVGESVQDPLKYYDNNVAGTLSLLKQMIAHDVKKIVFSSTAATYGEPQSIPIKESDQTAPTNPYGETKLAIEKMFKWSEAAYGLKSISLRYFNAAGADPDGTIGEDHKPESHLIPIILQVALGQRDHISIFGNDYPTEDGTCIRDYIHVMDLAQAHYLALKKLEETNESGIYNLGNGQGFSVRQVINACRRVTGKEIKAIESPRRSGDPAELIATSEKAEKELGWQPVYTELDKIVEHAWAWHSHHPNGYEEE</sequence>
<dbReference type="Gene3D" id="3.40.50.720">
    <property type="entry name" value="NAD(P)-binding Rossmann-like Domain"/>
    <property type="match status" value="1"/>
</dbReference>
<evidence type="ECO:0000256" key="7">
    <source>
        <dbReference type="ARBA" id="ARBA00023027"/>
    </source>
</evidence>
<evidence type="ECO:0000313" key="13">
    <source>
        <dbReference type="EMBL" id="GGE45450.1"/>
    </source>
</evidence>
<comment type="pathway">
    <text evidence="3 11">Carbohydrate metabolism; galactose metabolism.</text>
</comment>
<protein>
    <recommendedName>
        <fullName evidence="6 11">UDP-glucose 4-epimerase</fullName>
        <ecNumber evidence="5 11">5.1.3.2</ecNumber>
    </recommendedName>
</protein>
<dbReference type="SUPFAM" id="SSF51735">
    <property type="entry name" value="NAD(P)-binding Rossmann-fold domains"/>
    <property type="match status" value="1"/>
</dbReference>
<comment type="catalytic activity">
    <reaction evidence="1 11">
        <text>UDP-alpha-D-glucose = UDP-alpha-D-galactose</text>
        <dbReference type="Rhea" id="RHEA:22168"/>
        <dbReference type="ChEBI" id="CHEBI:58885"/>
        <dbReference type="ChEBI" id="CHEBI:66914"/>
        <dbReference type="EC" id="5.1.3.2"/>
    </reaction>
</comment>
<evidence type="ECO:0000256" key="5">
    <source>
        <dbReference type="ARBA" id="ARBA00013189"/>
    </source>
</evidence>
<evidence type="ECO:0000256" key="1">
    <source>
        <dbReference type="ARBA" id="ARBA00000083"/>
    </source>
</evidence>